<sequence length="107" mass="11574">MADNCWSFAYDDPSGAPPSAPLAFPQGVWEPEVELELEPRVRCKCMSWAQLEIAGEGHIIICTDITYSDGGHAYGLSTAAITSGSSSVLGLNFHMRFVVVMGHRLSD</sequence>
<dbReference type="EMBL" id="CM000362">
    <property type="protein sequence ID" value="EDX06271.1"/>
    <property type="molecule type" value="Genomic_DNA"/>
</dbReference>
<keyword evidence="2" id="KW-1185">Reference proteome</keyword>
<dbReference type="AlphaFoldDB" id="B4QGP6"/>
<gene>
    <name evidence="1" type="primary">Dsim\GD10119</name>
    <name evidence="1" type="ORF">Dsim_GD10119</name>
</gene>
<dbReference type="OMA" id="GHIIICT"/>
<accession>B4QGP6</accession>
<reference evidence="1 2" key="1">
    <citation type="journal article" date="2007" name="Nature">
        <title>Evolution of genes and genomes on the Drosophila phylogeny.</title>
        <authorList>
            <consortium name="Drosophila 12 Genomes Consortium"/>
            <person name="Clark A.G."/>
            <person name="Eisen M.B."/>
            <person name="Smith D.R."/>
            <person name="Bergman C.M."/>
            <person name="Oliver B."/>
            <person name="Markow T.A."/>
            <person name="Kaufman T.C."/>
            <person name="Kellis M."/>
            <person name="Gelbart W."/>
            <person name="Iyer V.N."/>
            <person name="Pollard D.A."/>
            <person name="Sackton T.B."/>
            <person name="Larracuente A.M."/>
            <person name="Singh N.D."/>
            <person name="Abad J.P."/>
            <person name="Abt D.N."/>
            <person name="Adryan B."/>
            <person name="Aguade M."/>
            <person name="Akashi H."/>
            <person name="Anderson W.W."/>
            <person name="Aquadro C.F."/>
            <person name="Ardell D.H."/>
            <person name="Arguello R."/>
            <person name="Artieri C.G."/>
            <person name="Barbash D.A."/>
            <person name="Barker D."/>
            <person name="Barsanti P."/>
            <person name="Batterham P."/>
            <person name="Batzoglou S."/>
            <person name="Begun D."/>
            <person name="Bhutkar A."/>
            <person name="Blanco E."/>
            <person name="Bosak S.A."/>
            <person name="Bradley R.K."/>
            <person name="Brand A.D."/>
            <person name="Brent M.R."/>
            <person name="Brooks A.N."/>
            <person name="Brown R.H."/>
            <person name="Butlin R.K."/>
            <person name="Caggese C."/>
            <person name="Calvi B.R."/>
            <person name="Bernardo de Carvalho A."/>
            <person name="Caspi A."/>
            <person name="Castrezana S."/>
            <person name="Celniker S.E."/>
            <person name="Chang J.L."/>
            <person name="Chapple C."/>
            <person name="Chatterji S."/>
            <person name="Chinwalla A."/>
            <person name="Civetta A."/>
            <person name="Clifton S.W."/>
            <person name="Comeron J.M."/>
            <person name="Costello J.C."/>
            <person name="Coyne J.A."/>
            <person name="Daub J."/>
            <person name="David R.G."/>
            <person name="Delcher A.L."/>
            <person name="Delehaunty K."/>
            <person name="Do C.B."/>
            <person name="Ebling H."/>
            <person name="Edwards K."/>
            <person name="Eickbush T."/>
            <person name="Evans J.D."/>
            <person name="Filipski A."/>
            <person name="Findeiss S."/>
            <person name="Freyhult E."/>
            <person name="Fulton L."/>
            <person name="Fulton R."/>
            <person name="Garcia A.C."/>
            <person name="Gardiner A."/>
            <person name="Garfield D.A."/>
            <person name="Garvin B.E."/>
            <person name="Gibson G."/>
            <person name="Gilbert D."/>
            <person name="Gnerre S."/>
            <person name="Godfrey J."/>
            <person name="Good R."/>
            <person name="Gotea V."/>
            <person name="Gravely B."/>
            <person name="Greenberg A.J."/>
            <person name="Griffiths-Jones S."/>
            <person name="Gross S."/>
            <person name="Guigo R."/>
            <person name="Gustafson E.A."/>
            <person name="Haerty W."/>
            <person name="Hahn M.W."/>
            <person name="Halligan D.L."/>
            <person name="Halpern A.L."/>
            <person name="Halter G.M."/>
            <person name="Han M.V."/>
            <person name="Heger A."/>
            <person name="Hillier L."/>
            <person name="Hinrichs A.S."/>
            <person name="Holmes I."/>
            <person name="Hoskins R.A."/>
            <person name="Hubisz M.J."/>
            <person name="Hultmark D."/>
            <person name="Huntley M.A."/>
            <person name="Jaffe D.B."/>
            <person name="Jagadeeshan S."/>
            <person name="Jeck W.R."/>
            <person name="Johnson J."/>
            <person name="Jones C.D."/>
            <person name="Jordan W.C."/>
            <person name="Karpen G.H."/>
            <person name="Kataoka E."/>
            <person name="Keightley P.D."/>
            <person name="Kheradpour P."/>
            <person name="Kirkness E.F."/>
            <person name="Koerich L.B."/>
            <person name="Kristiansen K."/>
            <person name="Kudrna D."/>
            <person name="Kulathinal R.J."/>
            <person name="Kumar S."/>
            <person name="Kwok R."/>
            <person name="Lander E."/>
            <person name="Langley C.H."/>
            <person name="Lapoint R."/>
            <person name="Lazzaro B.P."/>
            <person name="Lee S.J."/>
            <person name="Levesque L."/>
            <person name="Li R."/>
            <person name="Lin C.F."/>
            <person name="Lin M.F."/>
            <person name="Lindblad-Toh K."/>
            <person name="Llopart A."/>
            <person name="Long M."/>
            <person name="Low L."/>
            <person name="Lozovsky E."/>
            <person name="Lu J."/>
            <person name="Luo M."/>
            <person name="Machado C.A."/>
            <person name="Makalowski W."/>
            <person name="Marzo M."/>
            <person name="Matsuda M."/>
            <person name="Matzkin L."/>
            <person name="McAllister B."/>
            <person name="McBride C.S."/>
            <person name="McKernan B."/>
            <person name="McKernan K."/>
            <person name="Mendez-Lago M."/>
            <person name="Minx P."/>
            <person name="Mollenhauer M.U."/>
            <person name="Montooth K."/>
            <person name="Mount S.M."/>
            <person name="Mu X."/>
            <person name="Myers E."/>
            <person name="Negre B."/>
            <person name="Newfeld S."/>
            <person name="Nielsen R."/>
            <person name="Noor M.A."/>
            <person name="O'Grady P."/>
            <person name="Pachter L."/>
            <person name="Papaceit M."/>
            <person name="Parisi M.J."/>
            <person name="Parisi M."/>
            <person name="Parts L."/>
            <person name="Pedersen J.S."/>
            <person name="Pesole G."/>
            <person name="Phillippy A.M."/>
            <person name="Ponting C.P."/>
            <person name="Pop M."/>
            <person name="Porcelli D."/>
            <person name="Powell J.R."/>
            <person name="Prohaska S."/>
            <person name="Pruitt K."/>
            <person name="Puig M."/>
            <person name="Quesneville H."/>
            <person name="Ram K.R."/>
            <person name="Rand D."/>
            <person name="Rasmussen M.D."/>
            <person name="Reed L.K."/>
            <person name="Reenan R."/>
            <person name="Reily A."/>
            <person name="Remington K.A."/>
            <person name="Rieger T.T."/>
            <person name="Ritchie M.G."/>
            <person name="Robin C."/>
            <person name="Rogers Y.H."/>
            <person name="Rohde C."/>
            <person name="Rozas J."/>
            <person name="Rubenfield M.J."/>
            <person name="Ruiz A."/>
            <person name="Russo S."/>
            <person name="Salzberg S.L."/>
            <person name="Sanchez-Gracia A."/>
            <person name="Saranga D.J."/>
            <person name="Sato H."/>
            <person name="Schaeffer S.W."/>
            <person name="Schatz M.C."/>
            <person name="Schlenke T."/>
            <person name="Schwartz R."/>
            <person name="Segarra C."/>
            <person name="Singh R.S."/>
            <person name="Sirot L."/>
            <person name="Sirota M."/>
            <person name="Sisneros N.B."/>
            <person name="Smith C.D."/>
            <person name="Smith T.F."/>
            <person name="Spieth J."/>
            <person name="Stage D.E."/>
            <person name="Stark A."/>
            <person name="Stephan W."/>
            <person name="Strausberg R.L."/>
            <person name="Strempel S."/>
            <person name="Sturgill D."/>
            <person name="Sutton G."/>
            <person name="Sutton G.G."/>
            <person name="Tao W."/>
            <person name="Teichmann S."/>
            <person name="Tobari Y.N."/>
            <person name="Tomimura Y."/>
            <person name="Tsolas J.M."/>
            <person name="Valente V.L."/>
            <person name="Venter E."/>
            <person name="Venter J.C."/>
            <person name="Vicario S."/>
            <person name="Vieira F.G."/>
            <person name="Vilella A.J."/>
            <person name="Villasante A."/>
            <person name="Walenz B."/>
            <person name="Wang J."/>
            <person name="Wasserman M."/>
            <person name="Watts T."/>
            <person name="Wilson D."/>
            <person name="Wilson R.K."/>
            <person name="Wing R.A."/>
            <person name="Wolfner M.F."/>
            <person name="Wong A."/>
            <person name="Wong G.K."/>
            <person name="Wu C.I."/>
            <person name="Wu G."/>
            <person name="Yamamoto D."/>
            <person name="Yang H.P."/>
            <person name="Yang S.P."/>
            <person name="Yorke J.A."/>
            <person name="Yoshida K."/>
            <person name="Zdobnov E."/>
            <person name="Zhang P."/>
            <person name="Zhang Y."/>
            <person name="Zimin A.V."/>
            <person name="Baldwin J."/>
            <person name="Abdouelleil A."/>
            <person name="Abdulkadir J."/>
            <person name="Abebe A."/>
            <person name="Abera B."/>
            <person name="Abreu J."/>
            <person name="Acer S.C."/>
            <person name="Aftuck L."/>
            <person name="Alexander A."/>
            <person name="An P."/>
            <person name="Anderson E."/>
            <person name="Anderson S."/>
            <person name="Arachi H."/>
            <person name="Azer M."/>
            <person name="Bachantsang P."/>
            <person name="Barry A."/>
            <person name="Bayul T."/>
            <person name="Berlin A."/>
            <person name="Bessette D."/>
            <person name="Bloom T."/>
            <person name="Blye J."/>
            <person name="Boguslavskiy L."/>
            <person name="Bonnet C."/>
            <person name="Boukhgalter B."/>
            <person name="Bourzgui I."/>
            <person name="Brown A."/>
            <person name="Cahill P."/>
            <person name="Channer S."/>
            <person name="Cheshatsang Y."/>
            <person name="Chuda L."/>
            <person name="Citroen M."/>
            <person name="Collymore A."/>
            <person name="Cooke P."/>
            <person name="Costello M."/>
            <person name="D'Aco K."/>
            <person name="Daza R."/>
            <person name="De Haan G."/>
            <person name="DeGray S."/>
            <person name="DeMaso C."/>
            <person name="Dhargay N."/>
            <person name="Dooley K."/>
            <person name="Dooley E."/>
            <person name="Doricent M."/>
            <person name="Dorje P."/>
            <person name="Dorjee K."/>
            <person name="Dupes A."/>
            <person name="Elong R."/>
            <person name="Falk J."/>
            <person name="Farina A."/>
            <person name="Faro S."/>
            <person name="Ferguson D."/>
            <person name="Fisher S."/>
            <person name="Foley C.D."/>
            <person name="Franke A."/>
            <person name="Friedrich D."/>
            <person name="Gadbois L."/>
            <person name="Gearin G."/>
            <person name="Gearin C.R."/>
            <person name="Giannoukos G."/>
            <person name="Goode T."/>
            <person name="Graham J."/>
            <person name="Grandbois E."/>
            <person name="Grewal S."/>
            <person name="Gyaltsen K."/>
            <person name="Hafez N."/>
            <person name="Hagos B."/>
            <person name="Hall J."/>
            <person name="Henson C."/>
            <person name="Hollinger A."/>
            <person name="Honan T."/>
            <person name="Huard M.D."/>
            <person name="Hughes L."/>
            <person name="Hurhula B."/>
            <person name="Husby M.E."/>
            <person name="Kamat A."/>
            <person name="Kanga B."/>
            <person name="Kashin S."/>
            <person name="Khazanovich D."/>
            <person name="Kisner P."/>
            <person name="Lance K."/>
            <person name="Lara M."/>
            <person name="Lee W."/>
            <person name="Lennon N."/>
            <person name="Letendre F."/>
            <person name="LeVine R."/>
            <person name="Lipovsky A."/>
            <person name="Liu X."/>
            <person name="Liu J."/>
            <person name="Liu S."/>
            <person name="Lokyitsang T."/>
            <person name="Lokyitsang Y."/>
            <person name="Lubonja R."/>
            <person name="Lui A."/>
            <person name="MacDonald P."/>
            <person name="Magnisalis V."/>
            <person name="Maru K."/>
            <person name="Matthews C."/>
            <person name="McCusker W."/>
            <person name="McDonough S."/>
            <person name="Mehta T."/>
            <person name="Meldrim J."/>
            <person name="Meneus L."/>
            <person name="Mihai O."/>
            <person name="Mihalev A."/>
            <person name="Mihova T."/>
            <person name="Mittelman R."/>
            <person name="Mlenga V."/>
            <person name="Montmayeur A."/>
            <person name="Mulrain L."/>
            <person name="Navidi A."/>
            <person name="Naylor J."/>
            <person name="Negash T."/>
            <person name="Nguyen T."/>
            <person name="Nguyen N."/>
            <person name="Nicol R."/>
            <person name="Norbu C."/>
            <person name="Norbu N."/>
            <person name="Novod N."/>
            <person name="O'Neill B."/>
            <person name="Osman S."/>
            <person name="Markiewicz E."/>
            <person name="Oyono O.L."/>
            <person name="Patti C."/>
            <person name="Phunkhang P."/>
            <person name="Pierre F."/>
            <person name="Priest M."/>
            <person name="Raghuraman S."/>
            <person name="Rege F."/>
            <person name="Reyes R."/>
            <person name="Rise C."/>
            <person name="Rogov P."/>
            <person name="Ross K."/>
            <person name="Ryan E."/>
            <person name="Settipalli S."/>
            <person name="Shea T."/>
            <person name="Sherpa N."/>
            <person name="Shi L."/>
            <person name="Shih D."/>
            <person name="Sparrow T."/>
            <person name="Spaulding J."/>
            <person name="Stalker J."/>
            <person name="Stange-Thomann N."/>
            <person name="Stavropoulos S."/>
            <person name="Stone C."/>
            <person name="Strader C."/>
            <person name="Tesfaye S."/>
            <person name="Thomson T."/>
            <person name="Thoulutsang Y."/>
            <person name="Thoulutsang D."/>
            <person name="Topham K."/>
            <person name="Topping I."/>
            <person name="Tsamla T."/>
            <person name="Vassiliev H."/>
            <person name="Vo A."/>
            <person name="Wangchuk T."/>
            <person name="Wangdi T."/>
            <person name="Weiand M."/>
            <person name="Wilkinson J."/>
            <person name="Wilson A."/>
            <person name="Yadav S."/>
            <person name="Young G."/>
            <person name="Yu Q."/>
            <person name="Zembek L."/>
            <person name="Zhong D."/>
            <person name="Zimmer A."/>
            <person name="Zwirko Z."/>
            <person name="Jaffe D.B."/>
            <person name="Alvarez P."/>
            <person name="Brockman W."/>
            <person name="Butler J."/>
            <person name="Chin C."/>
            <person name="Gnerre S."/>
            <person name="Grabherr M."/>
            <person name="Kleber M."/>
            <person name="Mauceli E."/>
            <person name="MacCallum I."/>
        </authorList>
    </citation>
    <scope>NUCLEOTIDE SEQUENCE [LARGE SCALE GENOMIC DNA]</scope>
    <source>
        <strain evidence="2">white501</strain>
    </source>
</reference>
<evidence type="ECO:0000313" key="2">
    <source>
        <dbReference type="Proteomes" id="UP000000304"/>
    </source>
</evidence>
<evidence type="ECO:0000313" key="1">
    <source>
        <dbReference type="EMBL" id="EDX06271.1"/>
    </source>
</evidence>
<protein>
    <submittedName>
        <fullName evidence="1">GD10119</fullName>
    </submittedName>
</protein>
<dbReference type="HOGENOM" id="CLU_2212686_0_0_1"/>
<name>B4QGP6_DROSI</name>
<organism evidence="1 2">
    <name type="scientific">Drosophila simulans</name>
    <name type="common">Fruit fly</name>
    <dbReference type="NCBI Taxonomy" id="7240"/>
    <lineage>
        <taxon>Eukaryota</taxon>
        <taxon>Metazoa</taxon>
        <taxon>Ecdysozoa</taxon>
        <taxon>Arthropoda</taxon>
        <taxon>Hexapoda</taxon>
        <taxon>Insecta</taxon>
        <taxon>Pterygota</taxon>
        <taxon>Neoptera</taxon>
        <taxon>Endopterygota</taxon>
        <taxon>Diptera</taxon>
        <taxon>Brachycera</taxon>
        <taxon>Muscomorpha</taxon>
        <taxon>Ephydroidea</taxon>
        <taxon>Drosophilidae</taxon>
        <taxon>Drosophila</taxon>
        <taxon>Sophophora</taxon>
    </lineage>
</organism>
<proteinExistence type="predicted"/>
<dbReference type="Proteomes" id="UP000000304">
    <property type="component" value="Chromosome 2R"/>
</dbReference>